<proteinExistence type="predicted"/>
<organism evidence="3 4">
    <name type="scientific">Allofournierella massiliensis</name>
    <dbReference type="NCBI Taxonomy" id="1650663"/>
    <lineage>
        <taxon>Bacteria</taxon>
        <taxon>Bacillati</taxon>
        <taxon>Bacillota</taxon>
        <taxon>Clostridia</taxon>
        <taxon>Eubacteriales</taxon>
        <taxon>Oscillospiraceae</taxon>
        <taxon>Allofournierella</taxon>
    </lineage>
</organism>
<evidence type="ECO:0000259" key="2">
    <source>
        <dbReference type="Pfam" id="PF11823"/>
    </source>
</evidence>
<keyword evidence="1" id="KW-0732">Signal</keyword>
<dbReference type="InterPro" id="IPR021778">
    <property type="entry name" value="Se/S_carrier-like"/>
</dbReference>
<evidence type="ECO:0000256" key="1">
    <source>
        <dbReference type="SAM" id="SignalP"/>
    </source>
</evidence>
<evidence type="ECO:0000313" key="4">
    <source>
        <dbReference type="Proteomes" id="UP000295184"/>
    </source>
</evidence>
<name>A0A4R1QLC5_9FIRM</name>
<feature type="domain" description="Putative Se/S carrier protein-like" evidence="2">
    <location>
        <begin position="8"/>
        <end position="75"/>
    </location>
</feature>
<evidence type="ECO:0000313" key="3">
    <source>
        <dbReference type="EMBL" id="TCL52995.1"/>
    </source>
</evidence>
<dbReference type="RefSeq" id="WP_058966556.1">
    <property type="nucleotide sequence ID" value="NZ_CABKVM010000019.1"/>
</dbReference>
<dbReference type="AlphaFoldDB" id="A0A4R1QLC5"/>
<feature type="signal peptide" evidence="1">
    <location>
        <begin position="1"/>
        <end position="20"/>
    </location>
</feature>
<dbReference type="OrthoDB" id="3192849at2"/>
<protein>
    <submittedName>
        <fullName evidence="3">Uncharacterized protein DUF3343</fullName>
    </submittedName>
</protein>
<gene>
    <name evidence="3" type="ORF">EDD77_13836</name>
</gene>
<sequence>MRPRSLQLVIAFDTTAAALAFEAAAPAAGLTGRLIPVPTAITAGCGLAWRDDPASRNAARALLEQEGIAGASLYELVI</sequence>
<dbReference type="Proteomes" id="UP000295184">
    <property type="component" value="Unassembled WGS sequence"/>
</dbReference>
<dbReference type="EMBL" id="SLUM01000038">
    <property type="protein sequence ID" value="TCL52995.1"/>
    <property type="molecule type" value="Genomic_DNA"/>
</dbReference>
<comment type="caution">
    <text evidence="3">The sequence shown here is derived from an EMBL/GenBank/DDBJ whole genome shotgun (WGS) entry which is preliminary data.</text>
</comment>
<dbReference type="STRING" id="1650663.GCA_001486665_03142"/>
<accession>A0A4R1QLC5</accession>
<dbReference type="GeneID" id="97381831"/>
<reference evidence="3 4" key="1">
    <citation type="submission" date="2019-03" db="EMBL/GenBank/DDBJ databases">
        <title>Genomic Encyclopedia of Type Strains, Phase IV (KMG-IV): sequencing the most valuable type-strain genomes for metagenomic binning, comparative biology and taxonomic classification.</title>
        <authorList>
            <person name="Goeker M."/>
        </authorList>
    </citation>
    <scope>NUCLEOTIDE SEQUENCE [LARGE SCALE GENOMIC DNA]</scope>
    <source>
        <strain evidence="3 4">DSM 100451</strain>
    </source>
</reference>
<feature type="chain" id="PRO_5038939743" evidence="1">
    <location>
        <begin position="21"/>
        <end position="78"/>
    </location>
</feature>
<dbReference type="Pfam" id="PF11823">
    <property type="entry name" value="Se_S_carrier"/>
    <property type="match status" value="1"/>
</dbReference>